<dbReference type="SUPFAM" id="SSF82866">
    <property type="entry name" value="Multidrug efflux transporter AcrB transmembrane domain"/>
    <property type="match status" value="2"/>
</dbReference>
<feature type="transmembrane region" description="Helical" evidence="7">
    <location>
        <begin position="186"/>
        <end position="204"/>
    </location>
</feature>
<feature type="transmembrane region" description="Helical" evidence="7">
    <location>
        <begin position="557"/>
        <end position="578"/>
    </location>
</feature>
<evidence type="ECO:0000256" key="6">
    <source>
        <dbReference type="SAM" id="MobiDB-lite"/>
    </source>
</evidence>
<dbReference type="PROSITE" id="PS50156">
    <property type="entry name" value="SSD"/>
    <property type="match status" value="1"/>
</dbReference>
<keyword evidence="2" id="KW-1003">Cell membrane</keyword>
<proteinExistence type="predicted"/>
<keyword evidence="5 7" id="KW-0472">Membrane</keyword>
<evidence type="ECO:0000313" key="9">
    <source>
        <dbReference type="EMBL" id="GAA3561101.1"/>
    </source>
</evidence>
<dbReference type="InterPro" id="IPR050545">
    <property type="entry name" value="Mycobact_MmpL"/>
</dbReference>
<keyword evidence="10" id="KW-1185">Reference proteome</keyword>
<feature type="region of interest" description="Disordered" evidence="6">
    <location>
        <begin position="721"/>
        <end position="740"/>
    </location>
</feature>
<evidence type="ECO:0000256" key="2">
    <source>
        <dbReference type="ARBA" id="ARBA00022475"/>
    </source>
</evidence>
<evidence type="ECO:0000256" key="4">
    <source>
        <dbReference type="ARBA" id="ARBA00022989"/>
    </source>
</evidence>
<dbReference type="PANTHER" id="PTHR33406">
    <property type="entry name" value="MEMBRANE PROTEIN MJ1562-RELATED"/>
    <property type="match status" value="1"/>
</dbReference>
<feature type="transmembrane region" description="Helical" evidence="7">
    <location>
        <begin position="598"/>
        <end position="619"/>
    </location>
</feature>
<dbReference type="Gene3D" id="1.20.1640.10">
    <property type="entry name" value="Multidrug efflux transporter AcrB transmembrane domain"/>
    <property type="match status" value="2"/>
</dbReference>
<feature type="transmembrane region" description="Helical" evidence="7">
    <location>
        <begin position="285"/>
        <end position="304"/>
    </location>
</feature>
<dbReference type="PANTHER" id="PTHR33406:SF13">
    <property type="entry name" value="MEMBRANE PROTEIN YDFJ"/>
    <property type="match status" value="1"/>
</dbReference>
<feature type="transmembrane region" description="Helical" evidence="7">
    <location>
        <begin position="211"/>
        <end position="230"/>
    </location>
</feature>
<evidence type="ECO:0000313" key="10">
    <source>
        <dbReference type="Proteomes" id="UP001500707"/>
    </source>
</evidence>
<feature type="transmembrane region" description="Helical" evidence="7">
    <location>
        <begin position="531"/>
        <end position="550"/>
    </location>
</feature>
<feature type="transmembrane region" description="Helical" evidence="7">
    <location>
        <begin position="236"/>
        <end position="255"/>
    </location>
</feature>
<name>A0ABP6X6G7_9ACTN</name>
<gene>
    <name evidence="9" type="ORF">GCM10022295_49150</name>
</gene>
<protein>
    <submittedName>
        <fullName evidence="9">MMPL family transporter</fullName>
    </submittedName>
</protein>
<dbReference type="InterPro" id="IPR000731">
    <property type="entry name" value="SSD"/>
</dbReference>
<reference evidence="10" key="1">
    <citation type="journal article" date="2019" name="Int. J. Syst. Evol. Microbiol.">
        <title>The Global Catalogue of Microorganisms (GCM) 10K type strain sequencing project: providing services to taxonomists for standard genome sequencing and annotation.</title>
        <authorList>
            <consortium name="The Broad Institute Genomics Platform"/>
            <consortium name="The Broad Institute Genome Sequencing Center for Infectious Disease"/>
            <person name="Wu L."/>
            <person name="Ma J."/>
        </authorList>
    </citation>
    <scope>NUCLEOTIDE SEQUENCE [LARGE SCALE GENOMIC DNA]</scope>
    <source>
        <strain evidence="10">JCM 17656</strain>
    </source>
</reference>
<evidence type="ECO:0000256" key="3">
    <source>
        <dbReference type="ARBA" id="ARBA00022692"/>
    </source>
</evidence>
<feature type="transmembrane region" description="Helical" evidence="7">
    <location>
        <begin position="27"/>
        <end position="47"/>
    </location>
</feature>
<evidence type="ECO:0000256" key="1">
    <source>
        <dbReference type="ARBA" id="ARBA00004651"/>
    </source>
</evidence>
<evidence type="ECO:0000259" key="8">
    <source>
        <dbReference type="PROSITE" id="PS50156"/>
    </source>
</evidence>
<sequence>MTTSDSHPRAAGGLLGRIGRGAYRRRGTVLLAWLAGLVAVLALSRAFGGDFIADYSAPGSESKQAQQLLEQRFPSQSGATVTAVVEADEGVREVRGRVSGMLDELRSAPHVTRVDDPYTTPGAVSSDGKSLVTSVSLDVTNGAEMPVEDTTRLMDIAREHSADGVRVFLGGQAVVLAEGGPIGSEAIGLGVAAVILLLTFGSVVAAGLPILVALAGLAVSAGATGLVIRLVDAPDWSTSLAAMLAIGIGIDYVLLMVTRFREARAGGLDPEDASAAMLDTAGRSVLVAGVTVVVSLLGLFAMGLSYMRGAALVAIVGVLVVLGAALTLLPALLGYLGARIDRLRIPLPRRRRRSAATAGAGQGWARWSRLIQRHRVAAALAGTAVMLTLATPFLGVRFGFPDAGNNRESSMSRQAYDAVADGFGPGANAPLLLVVRLPEGANSVLDDLRAGAAGTPGVASVTPARLNPERDTAILTVTPTTGPQDDATEKLVNRLRDDTVPAAADGTRARVYVGGASARSIDSTADLARRIPYLITGVIVLSMLLLLVAFRSVVIPLKAAFMNLLSVAAAYGVVALVLEGGWAGRLIGIDTGTPLPPFVTVLMFAVLFGLSMDYEVFLLSRVQESWLRDKDNARAVTHGLASTGRLITAAAAIMIAVFLAFVPSTEVVLKLIGVGMASAILLDATVVRLVLVPATMHLLGRRNWWLPRRLDRRLPSLHLEGRVDHAEPHTPPGTPSAVSH</sequence>
<dbReference type="Pfam" id="PF03176">
    <property type="entry name" value="MMPL"/>
    <property type="match status" value="2"/>
</dbReference>
<evidence type="ECO:0000256" key="5">
    <source>
        <dbReference type="ARBA" id="ARBA00023136"/>
    </source>
</evidence>
<comment type="subcellular location">
    <subcellularLocation>
        <location evidence="1">Cell membrane</location>
        <topology evidence="1">Multi-pass membrane protein</topology>
    </subcellularLocation>
</comment>
<keyword evidence="4 7" id="KW-1133">Transmembrane helix</keyword>
<feature type="transmembrane region" description="Helical" evidence="7">
    <location>
        <begin position="310"/>
        <end position="336"/>
    </location>
</feature>
<accession>A0ABP6X6G7</accession>
<feature type="transmembrane region" description="Helical" evidence="7">
    <location>
        <begin position="667"/>
        <end position="691"/>
    </location>
</feature>
<evidence type="ECO:0000256" key="7">
    <source>
        <dbReference type="SAM" id="Phobius"/>
    </source>
</evidence>
<organism evidence="9 10">
    <name type="scientific">Streptomyces osmaniensis</name>
    <dbReference type="NCBI Taxonomy" id="593134"/>
    <lineage>
        <taxon>Bacteria</taxon>
        <taxon>Bacillati</taxon>
        <taxon>Actinomycetota</taxon>
        <taxon>Actinomycetes</taxon>
        <taxon>Kitasatosporales</taxon>
        <taxon>Streptomycetaceae</taxon>
        <taxon>Streptomyces</taxon>
    </lineage>
</organism>
<feature type="transmembrane region" description="Helical" evidence="7">
    <location>
        <begin position="376"/>
        <end position="400"/>
    </location>
</feature>
<dbReference type="InterPro" id="IPR004869">
    <property type="entry name" value="MMPL_dom"/>
</dbReference>
<keyword evidence="3 7" id="KW-0812">Transmembrane</keyword>
<dbReference type="RefSeq" id="WP_346183511.1">
    <property type="nucleotide sequence ID" value="NZ_BAABCE010000009.1"/>
</dbReference>
<dbReference type="Proteomes" id="UP001500707">
    <property type="component" value="Unassembled WGS sequence"/>
</dbReference>
<feature type="transmembrane region" description="Helical" evidence="7">
    <location>
        <begin position="640"/>
        <end position="661"/>
    </location>
</feature>
<feature type="domain" description="SSD" evidence="8">
    <location>
        <begin position="210"/>
        <end position="335"/>
    </location>
</feature>
<dbReference type="EMBL" id="BAABCE010000009">
    <property type="protein sequence ID" value="GAA3561101.1"/>
    <property type="molecule type" value="Genomic_DNA"/>
</dbReference>
<comment type="caution">
    <text evidence="9">The sequence shown here is derived from an EMBL/GenBank/DDBJ whole genome shotgun (WGS) entry which is preliminary data.</text>
</comment>